<accession>A0A0X2NJT1</accession>
<feature type="compositionally biased region" description="Low complexity" evidence="7">
    <location>
        <begin position="9"/>
        <end position="23"/>
    </location>
</feature>
<dbReference type="GO" id="GO:0000908">
    <property type="term" value="F:taurine dioxygenase activity"/>
    <property type="evidence" value="ECO:0007669"/>
    <property type="project" value="UniProtKB-EC"/>
</dbReference>
<evidence type="ECO:0000256" key="1">
    <source>
        <dbReference type="ARBA" id="ARBA00001954"/>
    </source>
</evidence>
<comment type="similarity">
    <text evidence="2">Belongs to the TfdA dioxygenase family.</text>
</comment>
<evidence type="ECO:0000313" key="10">
    <source>
        <dbReference type="Proteomes" id="UP000182498"/>
    </source>
</evidence>
<keyword evidence="4 9" id="KW-0223">Dioxygenase</keyword>
<evidence type="ECO:0000256" key="4">
    <source>
        <dbReference type="ARBA" id="ARBA00022964"/>
    </source>
</evidence>
<evidence type="ECO:0000256" key="2">
    <source>
        <dbReference type="ARBA" id="ARBA00005896"/>
    </source>
</evidence>
<dbReference type="EMBL" id="FAUH01000006">
    <property type="protein sequence ID" value="CUU65755.1"/>
    <property type="molecule type" value="Genomic_DNA"/>
</dbReference>
<dbReference type="Pfam" id="PF02668">
    <property type="entry name" value="TauD"/>
    <property type="match status" value="1"/>
</dbReference>
<keyword evidence="5 9" id="KW-0560">Oxidoreductase</keyword>
<feature type="region of interest" description="Disordered" evidence="7">
    <location>
        <begin position="1"/>
        <end position="23"/>
    </location>
</feature>
<dbReference type="InterPro" id="IPR003819">
    <property type="entry name" value="TauD/TfdA-like"/>
</dbReference>
<dbReference type="RefSeq" id="WP_014008563.1">
    <property type="nucleotide sequence ID" value="NZ_FAUH01000006.1"/>
</dbReference>
<dbReference type="Gene3D" id="3.60.130.10">
    <property type="entry name" value="Clavaminate synthase-like"/>
    <property type="match status" value="1"/>
</dbReference>
<dbReference type="OMA" id="YGGATTW"/>
<evidence type="ECO:0000256" key="3">
    <source>
        <dbReference type="ARBA" id="ARBA00022723"/>
    </source>
</evidence>
<evidence type="ECO:0000256" key="5">
    <source>
        <dbReference type="ARBA" id="ARBA00023002"/>
    </source>
</evidence>
<dbReference type="PANTHER" id="PTHR30468">
    <property type="entry name" value="ALPHA-KETOGLUTARATE-DEPENDENT SULFONATE DIOXYGENASE"/>
    <property type="match status" value="1"/>
</dbReference>
<keyword evidence="6" id="KW-0408">Iron</keyword>
<evidence type="ECO:0000256" key="6">
    <source>
        <dbReference type="ARBA" id="ARBA00023004"/>
    </source>
</evidence>
<evidence type="ECO:0000259" key="8">
    <source>
        <dbReference type="Pfam" id="PF02668"/>
    </source>
</evidence>
<protein>
    <submittedName>
        <fullName evidence="9">Probable taurine catabolism dioxygenase</fullName>
        <ecNumber evidence="9">1.14.11.17</ecNumber>
    </submittedName>
</protein>
<keyword evidence="10" id="KW-1185">Reference proteome</keyword>
<dbReference type="PANTHER" id="PTHR30468:SF5">
    <property type="entry name" value="ALPHA-KETOGLUTARATE-DEPENDENT SULFATE ESTER DIOXYGENASE"/>
    <property type="match status" value="1"/>
</dbReference>
<dbReference type="InterPro" id="IPR042098">
    <property type="entry name" value="TauD-like_sf"/>
</dbReference>
<dbReference type="Proteomes" id="UP000182498">
    <property type="component" value="Unassembled WGS sequence"/>
</dbReference>
<dbReference type="SUPFAM" id="SSF51197">
    <property type="entry name" value="Clavaminate synthase-like"/>
    <property type="match status" value="1"/>
</dbReference>
<evidence type="ECO:0000256" key="7">
    <source>
        <dbReference type="SAM" id="MobiDB-lite"/>
    </source>
</evidence>
<feature type="domain" description="TauD/TfdA-like" evidence="8">
    <location>
        <begin position="26"/>
        <end position="282"/>
    </location>
</feature>
<dbReference type="GO" id="GO:0005737">
    <property type="term" value="C:cytoplasm"/>
    <property type="evidence" value="ECO:0007669"/>
    <property type="project" value="TreeGrafter"/>
</dbReference>
<organism evidence="9 10">
    <name type="scientific">Corynebacterium variabile</name>
    <dbReference type="NCBI Taxonomy" id="1727"/>
    <lineage>
        <taxon>Bacteria</taxon>
        <taxon>Bacillati</taxon>
        <taxon>Actinomycetota</taxon>
        <taxon>Actinomycetes</taxon>
        <taxon>Mycobacteriales</taxon>
        <taxon>Corynebacteriaceae</taxon>
        <taxon>Corynebacterium</taxon>
    </lineage>
</organism>
<dbReference type="AlphaFoldDB" id="A0A0X2NJT1"/>
<gene>
    <name evidence="9" type="ORF">CVAR292_01088</name>
</gene>
<proteinExistence type="inferred from homology"/>
<keyword evidence="3" id="KW-0479">Metal-binding</keyword>
<dbReference type="GO" id="GO:0046872">
    <property type="term" value="F:metal ion binding"/>
    <property type="evidence" value="ECO:0007669"/>
    <property type="project" value="UniProtKB-KW"/>
</dbReference>
<dbReference type="EC" id="1.14.11.17" evidence="9"/>
<dbReference type="OrthoDB" id="581608at2"/>
<dbReference type="InterPro" id="IPR051323">
    <property type="entry name" value="AtsK-like"/>
</dbReference>
<name>A0A0X2NJT1_9CORY</name>
<evidence type="ECO:0000313" key="9">
    <source>
        <dbReference type="EMBL" id="CUU65755.1"/>
    </source>
</evidence>
<comment type="cofactor">
    <cofactor evidence="1">
        <name>Fe(2+)</name>
        <dbReference type="ChEBI" id="CHEBI:29033"/>
    </cofactor>
</comment>
<reference evidence="10" key="1">
    <citation type="submission" date="2015-11" db="EMBL/GenBank/DDBJ databases">
        <authorList>
            <person name="Dugat-Bony E."/>
        </authorList>
    </citation>
    <scope>NUCLEOTIDE SEQUENCE [LARGE SCALE GENOMIC DNA]</scope>
    <source>
        <strain evidence="10">Mu292</strain>
    </source>
</reference>
<sequence length="325" mass="35848">MTSTLSRPTDTTDATDTAGSATTPTVTRLGKNIGAVIEGIDLSGDITDDEVEFIRSALATHKAVGFRGQFLDDESQYAFTSRIGTPTLAHPTVHSTGLDRLVIEGAANSWHTDVSFVDRVPKISVLRAVTLPPYGGSTLFANTVAAYNALPEPLRVLADSLWATHSNEYDYANSHDSNKDKTEYHREFTRVPFETEHPVVHLHPETGERSLLLGHFVQGFLGLKTREFHDLFDIFQDRITRPDNVFSWDWQEGDVVLWDNHATQHYGVNDFGDHTRNLHRVTLAGSVPTAVDGSRSRILTGDASEYSVTDDVRPLVGYVGDAAEI</sequence>